<dbReference type="PANTHER" id="PTHR31187:SF13">
    <property type="entry name" value="ADP,ATP CARRIER PROTEIN 1, CHLOROPLASTIC"/>
    <property type="match status" value="1"/>
</dbReference>
<keyword evidence="8" id="KW-0150">Chloroplast</keyword>
<keyword evidence="4 8" id="KW-0547">Nucleotide-binding</keyword>
<keyword evidence="10" id="KW-1185">Reference proteome</keyword>
<keyword evidence="7" id="KW-0472">Membrane</keyword>
<proteinExistence type="inferred from homology"/>
<dbReference type="AlphaFoldDB" id="A0A8J5SN83"/>
<evidence type="ECO:0000313" key="9">
    <source>
        <dbReference type="EMBL" id="KAG8076828.1"/>
    </source>
</evidence>
<dbReference type="Pfam" id="PF03219">
    <property type="entry name" value="TLC"/>
    <property type="match status" value="1"/>
</dbReference>
<dbReference type="GO" id="GO:0005471">
    <property type="term" value="F:ATP:ADP antiporter activity"/>
    <property type="evidence" value="ECO:0007669"/>
    <property type="project" value="InterPro"/>
</dbReference>
<comment type="caution">
    <text evidence="9">The sequence shown here is derived from an EMBL/GenBank/DDBJ whole genome shotgun (WGS) entry which is preliminary data.</text>
</comment>
<dbReference type="GO" id="GO:0031969">
    <property type="term" value="C:chloroplast membrane"/>
    <property type="evidence" value="ECO:0007669"/>
    <property type="project" value="UniProtKB-SubCell"/>
</dbReference>
<evidence type="ECO:0000256" key="3">
    <source>
        <dbReference type="ARBA" id="ARBA00022692"/>
    </source>
</evidence>
<name>A0A8J5SN83_ZIZPA</name>
<protein>
    <recommendedName>
        <fullName evidence="8">ADP,ATP carrier protein</fullName>
    </recommendedName>
</protein>
<gene>
    <name evidence="9" type="ORF">GUJ93_ZPchr0006g45832</name>
</gene>
<reference evidence="9" key="2">
    <citation type="submission" date="2021-02" db="EMBL/GenBank/DDBJ databases">
        <authorList>
            <person name="Kimball J.A."/>
            <person name="Haas M.W."/>
            <person name="Macchietto M."/>
            <person name="Kono T."/>
            <person name="Duquette J."/>
            <person name="Shao M."/>
        </authorList>
    </citation>
    <scope>NUCLEOTIDE SEQUENCE</scope>
    <source>
        <tissue evidence="9">Fresh leaf tissue</tissue>
    </source>
</reference>
<dbReference type="InterPro" id="IPR004667">
    <property type="entry name" value="ADP_ATP_car_bac_type"/>
</dbReference>
<reference evidence="9" key="1">
    <citation type="journal article" date="2021" name="bioRxiv">
        <title>Whole Genome Assembly and Annotation of Northern Wild Rice, Zizania palustris L., Supports a Whole Genome Duplication in the Zizania Genus.</title>
        <authorList>
            <person name="Haas M."/>
            <person name="Kono T."/>
            <person name="Macchietto M."/>
            <person name="Millas R."/>
            <person name="McGilp L."/>
            <person name="Shao M."/>
            <person name="Duquette J."/>
            <person name="Hirsch C.N."/>
            <person name="Kimball J."/>
        </authorList>
    </citation>
    <scope>NUCLEOTIDE SEQUENCE</scope>
    <source>
        <tissue evidence="9">Fresh leaf tissue</tissue>
    </source>
</reference>
<accession>A0A8J5SN83</accession>
<organism evidence="9 10">
    <name type="scientific">Zizania palustris</name>
    <name type="common">Northern wild rice</name>
    <dbReference type="NCBI Taxonomy" id="103762"/>
    <lineage>
        <taxon>Eukaryota</taxon>
        <taxon>Viridiplantae</taxon>
        <taxon>Streptophyta</taxon>
        <taxon>Embryophyta</taxon>
        <taxon>Tracheophyta</taxon>
        <taxon>Spermatophyta</taxon>
        <taxon>Magnoliopsida</taxon>
        <taxon>Liliopsida</taxon>
        <taxon>Poales</taxon>
        <taxon>Poaceae</taxon>
        <taxon>BOP clade</taxon>
        <taxon>Oryzoideae</taxon>
        <taxon>Oryzeae</taxon>
        <taxon>Zizaniinae</taxon>
        <taxon>Zizania</taxon>
    </lineage>
</organism>
<comment type="subcellular location">
    <subcellularLocation>
        <location evidence="1">Membrane</location>
        <topology evidence="1">Multi-pass membrane protein</topology>
    </subcellularLocation>
    <subcellularLocation>
        <location evidence="8">Plastid</location>
        <location evidence="8">Chloroplast membrane</location>
        <topology evidence="8">Multi-pass membrane protein</topology>
    </subcellularLocation>
</comment>
<dbReference type="OrthoDB" id="2190844at2759"/>
<keyword evidence="2 8" id="KW-0813">Transport</keyword>
<keyword evidence="8" id="KW-0934">Plastid</keyword>
<evidence type="ECO:0000256" key="7">
    <source>
        <dbReference type="ARBA" id="ARBA00023136"/>
    </source>
</evidence>
<sequence length="153" mass="17456">MVRTVEWLLGTKTYLGSFSYHLGDIWDTMNDVSYINLDTSLKITDYYKIFGVSRRGTLKTMPFGSSRWMGEIVGSKQTCISWYMRDLAIRVVAYGISINLVEHPSPNEYSPFMGDFSTATGIVTFIMMLLGQIQHWPGPDEDSEPTGYFQRPI</sequence>
<comment type="similarity">
    <text evidence="8">Belongs to the ADP/ATP translocase tlc family.</text>
</comment>
<evidence type="ECO:0000256" key="5">
    <source>
        <dbReference type="ARBA" id="ARBA00022840"/>
    </source>
</evidence>
<evidence type="ECO:0000256" key="2">
    <source>
        <dbReference type="ARBA" id="ARBA00022448"/>
    </source>
</evidence>
<evidence type="ECO:0000256" key="6">
    <source>
        <dbReference type="ARBA" id="ARBA00022989"/>
    </source>
</evidence>
<dbReference type="PANTHER" id="PTHR31187">
    <property type="match status" value="1"/>
</dbReference>
<keyword evidence="3" id="KW-0812">Transmembrane</keyword>
<keyword evidence="6" id="KW-1133">Transmembrane helix</keyword>
<dbReference type="EMBL" id="JAAALK010000283">
    <property type="protein sequence ID" value="KAG8076828.1"/>
    <property type="molecule type" value="Genomic_DNA"/>
</dbReference>
<dbReference type="GO" id="GO:0005524">
    <property type="term" value="F:ATP binding"/>
    <property type="evidence" value="ECO:0007669"/>
    <property type="project" value="UniProtKB-KW"/>
</dbReference>
<evidence type="ECO:0000256" key="4">
    <source>
        <dbReference type="ARBA" id="ARBA00022741"/>
    </source>
</evidence>
<evidence type="ECO:0000256" key="1">
    <source>
        <dbReference type="ARBA" id="ARBA00004141"/>
    </source>
</evidence>
<keyword evidence="5 8" id="KW-0067">ATP-binding</keyword>
<evidence type="ECO:0000313" key="10">
    <source>
        <dbReference type="Proteomes" id="UP000729402"/>
    </source>
</evidence>
<dbReference type="Proteomes" id="UP000729402">
    <property type="component" value="Unassembled WGS sequence"/>
</dbReference>
<evidence type="ECO:0000256" key="8">
    <source>
        <dbReference type="RuleBase" id="RU363121"/>
    </source>
</evidence>